<gene>
    <name evidence="2" type="ORF">H9L17_02440</name>
</gene>
<organism evidence="2 3">
    <name type="scientific">Thermomonas brevis</name>
    <dbReference type="NCBI Taxonomy" id="215691"/>
    <lineage>
        <taxon>Bacteria</taxon>
        <taxon>Pseudomonadati</taxon>
        <taxon>Pseudomonadota</taxon>
        <taxon>Gammaproteobacteria</taxon>
        <taxon>Lysobacterales</taxon>
        <taxon>Lysobacteraceae</taxon>
        <taxon>Thermomonas</taxon>
    </lineage>
</organism>
<feature type="region of interest" description="Disordered" evidence="1">
    <location>
        <begin position="142"/>
        <end position="164"/>
    </location>
</feature>
<dbReference type="EMBL" id="CP060711">
    <property type="protein sequence ID" value="QNN47045.1"/>
    <property type="molecule type" value="Genomic_DNA"/>
</dbReference>
<dbReference type="KEGG" id="tbv:H9L17_02440"/>
<sequence length="164" mass="18496">MATDPNTGIDLDAEFERFRICFEQGDKSCALHALAFACYFDSRPPRWAIEHVITGYRNWHGAEVRTLDEALGIERPKGWRLGPARNAARHGGAIFVEVNKLLEKVDFTDDVFHTVGQRRGIGKTATSEIYYGELQALERRQPGIGKAVKASRKKSRNPARQAKR</sequence>
<reference evidence="2 3" key="1">
    <citation type="submission" date="2020-08" db="EMBL/GenBank/DDBJ databases">
        <title>Genome sequence of Thermomonas brevis KACC 16975T.</title>
        <authorList>
            <person name="Hyun D.-W."/>
            <person name="Bae J.-W."/>
        </authorList>
    </citation>
    <scope>NUCLEOTIDE SEQUENCE [LARGE SCALE GENOMIC DNA]</scope>
    <source>
        <strain evidence="2 3">KACC 16975</strain>
    </source>
</reference>
<evidence type="ECO:0000313" key="3">
    <source>
        <dbReference type="Proteomes" id="UP000515977"/>
    </source>
</evidence>
<proteinExistence type="predicted"/>
<keyword evidence="3" id="KW-1185">Reference proteome</keyword>
<dbReference type="RefSeq" id="WP_187570793.1">
    <property type="nucleotide sequence ID" value="NZ_CP060711.1"/>
</dbReference>
<dbReference type="AlphaFoldDB" id="A0A7G9QUM0"/>
<protein>
    <submittedName>
        <fullName evidence="2">Uncharacterized protein</fullName>
    </submittedName>
</protein>
<name>A0A7G9QUM0_9GAMM</name>
<feature type="compositionally biased region" description="Basic residues" evidence="1">
    <location>
        <begin position="149"/>
        <end position="164"/>
    </location>
</feature>
<evidence type="ECO:0000256" key="1">
    <source>
        <dbReference type="SAM" id="MobiDB-lite"/>
    </source>
</evidence>
<accession>A0A7G9QUM0</accession>
<evidence type="ECO:0000313" key="2">
    <source>
        <dbReference type="EMBL" id="QNN47045.1"/>
    </source>
</evidence>
<dbReference type="Proteomes" id="UP000515977">
    <property type="component" value="Chromosome"/>
</dbReference>